<keyword evidence="2" id="KW-0472">Membrane</keyword>
<evidence type="ECO:0000313" key="4">
    <source>
        <dbReference type="EMBL" id="UYP46632.1"/>
    </source>
</evidence>
<gene>
    <name evidence="4" type="ORF">NEF87_002917</name>
</gene>
<dbReference type="InterPro" id="IPR001769">
    <property type="entry name" value="Gingipain"/>
</dbReference>
<keyword evidence="5" id="KW-1185">Reference proteome</keyword>
<feature type="transmembrane region" description="Helical" evidence="2">
    <location>
        <begin position="595"/>
        <end position="612"/>
    </location>
</feature>
<dbReference type="InterPro" id="IPR029030">
    <property type="entry name" value="Caspase-like_dom_sf"/>
</dbReference>
<dbReference type="EMBL" id="CP104013">
    <property type="protein sequence ID" value="UYP46632.1"/>
    <property type="molecule type" value="Genomic_DNA"/>
</dbReference>
<keyword evidence="2" id="KW-0812">Transmembrane</keyword>
<dbReference type="Gene3D" id="3.40.50.10390">
    <property type="entry name" value="Gingipain r, domain 1"/>
    <property type="match status" value="1"/>
</dbReference>
<feature type="domain" description="Gingipain" evidence="3">
    <location>
        <begin position="53"/>
        <end position="470"/>
    </location>
</feature>
<keyword evidence="1" id="KW-0732">Signal</keyword>
<accession>A0ABY6HUU3</accession>
<dbReference type="Gene3D" id="3.40.50.1460">
    <property type="match status" value="1"/>
</dbReference>
<dbReference type="Proteomes" id="UP001208689">
    <property type="component" value="Chromosome"/>
</dbReference>
<protein>
    <recommendedName>
        <fullName evidence="3">Gingipain domain-containing protein</fullName>
    </recommendedName>
</protein>
<proteinExistence type="predicted"/>
<dbReference type="SUPFAM" id="SSF52129">
    <property type="entry name" value="Caspase-like"/>
    <property type="match status" value="1"/>
</dbReference>
<reference evidence="4" key="1">
    <citation type="submission" date="2022-09" db="EMBL/GenBank/DDBJ databases">
        <title>Actin cytoskeleton and complex cell architecture in an #Asgard archaeon.</title>
        <authorList>
            <person name="Ponce Toledo R.I."/>
            <person name="Schleper C."/>
            <person name="Rodrigues Oliveira T."/>
            <person name="Wollweber F."/>
            <person name="Xu J."/>
            <person name="Rittmann S."/>
            <person name="Klingl A."/>
            <person name="Pilhofer M."/>
        </authorList>
    </citation>
    <scope>NUCLEOTIDE SEQUENCE</scope>
    <source>
        <strain evidence="4">B-35</strain>
    </source>
</reference>
<dbReference type="InterPro" id="IPR029031">
    <property type="entry name" value="Gingipain_N_sf"/>
</dbReference>
<sequence length="620" mass="69394">MKKAHVLFFLFLIINTSFAHSLNFVSLNPEISLKYPPKVNSFLYSSSTSEVDYLIITTTEFVSALTDFQNWKQQKGLHTQIVTIDEIQTNHSGIDLQAKIKNCIQAFYENNGTRWVLLAGDDEQVPSRSLKTAEEHPGHDEGNVSCDSYYADLDHNWDSNNDGLWATNLDDFDLIPEVYVGRLTANNIEEMQKLVSNILGYEKIPPLGDWMTRALLAGAMLVFNEDWDNDNQIDFGECDANRHYNFLSQQFPTNWSYILQAEAEGLSPSQYAYNESLTITHLENQINDGNGIVFITGHGNQKGMYRTIFTEDVDDDGLFDQNGDPLFGGAAIDTQITSPLISTSITTINPSRTLGMYYLGGCSTGTFDEDYDSLAEYVLKTSAIGCIAGSHVVWGEDQWTERDHGGWYSEGLQSRFLENLVMFSQPGKALGLAKQDYIADLQELNITLDYPGWSDRVLKQFNLLGDPELNIWMEIPSTLNATRISTTNSSPQIYSLTSEGIPVPNVTFTVFQNETLIWTGYSSEDGFVEIPFPSEDLATSILTGTKSGYLPCQNPFIYPKNISITDYDPNPPNNNDNSSDDGLPEIPRKINGYQTIYLAISFAGITGVIYIIKSKKFGRN</sequence>
<keyword evidence="2" id="KW-1133">Transmembrane helix</keyword>
<organism evidence="4 5">
    <name type="scientific">Candidatus Lokiarchaeum ossiferum</name>
    <dbReference type="NCBI Taxonomy" id="2951803"/>
    <lineage>
        <taxon>Archaea</taxon>
        <taxon>Promethearchaeati</taxon>
        <taxon>Promethearchaeota</taxon>
        <taxon>Promethearchaeia</taxon>
        <taxon>Promethearchaeales</taxon>
        <taxon>Promethearchaeaceae</taxon>
        <taxon>Candidatus Lokiarchaeum</taxon>
    </lineage>
</organism>
<evidence type="ECO:0000259" key="3">
    <source>
        <dbReference type="Pfam" id="PF01364"/>
    </source>
</evidence>
<evidence type="ECO:0000256" key="2">
    <source>
        <dbReference type="SAM" id="Phobius"/>
    </source>
</evidence>
<name>A0ABY6HUU3_9ARCH</name>
<dbReference type="Pfam" id="PF01364">
    <property type="entry name" value="Peptidase_C25"/>
    <property type="match status" value="1"/>
</dbReference>
<evidence type="ECO:0000313" key="5">
    <source>
        <dbReference type="Proteomes" id="UP001208689"/>
    </source>
</evidence>
<evidence type="ECO:0000256" key="1">
    <source>
        <dbReference type="ARBA" id="ARBA00022729"/>
    </source>
</evidence>